<evidence type="ECO:0000313" key="2">
    <source>
        <dbReference type="EMBL" id="QEW05930.1"/>
    </source>
</evidence>
<feature type="transmembrane region" description="Helical" evidence="1">
    <location>
        <begin position="6"/>
        <end position="29"/>
    </location>
</feature>
<feature type="transmembrane region" description="Helical" evidence="1">
    <location>
        <begin position="344"/>
        <end position="362"/>
    </location>
</feature>
<feature type="transmembrane region" description="Helical" evidence="1">
    <location>
        <begin position="231"/>
        <end position="248"/>
    </location>
</feature>
<gene>
    <name evidence="2" type="ORF">F5I99_05180</name>
</gene>
<organism evidence="2 3">
    <name type="scientific">Nitrincola iocasae</name>
    <dbReference type="NCBI Taxonomy" id="2614693"/>
    <lineage>
        <taxon>Bacteria</taxon>
        <taxon>Pseudomonadati</taxon>
        <taxon>Pseudomonadota</taxon>
        <taxon>Gammaproteobacteria</taxon>
        <taxon>Oceanospirillales</taxon>
        <taxon>Oceanospirillaceae</taxon>
        <taxon>Nitrincola</taxon>
    </lineage>
</organism>
<dbReference type="AlphaFoldDB" id="A0A5J6LBT5"/>
<accession>A0A5J6LBT5</accession>
<keyword evidence="3" id="KW-1185">Reference proteome</keyword>
<proteinExistence type="predicted"/>
<feature type="transmembrane region" description="Helical" evidence="1">
    <location>
        <begin position="125"/>
        <end position="144"/>
    </location>
</feature>
<feature type="transmembrane region" description="Helical" evidence="1">
    <location>
        <begin position="41"/>
        <end position="66"/>
    </location>
</feature>
<dbReference type="Proteomes" id="UP000325606">
    <property type="component" value="Chromosome"/>
</dbReference>
<feature type="transmembrane region" description="Helical" evidence="1">
    <location>
        <begin position="308"/>
        <end position="332"/>
    </location>
</feature>
<feature type="transmembrane region" description="Helical" evidence="1">
    <location>
        <begin position="179"/>
        <end position="199"/>
    </location>
</feature>
<dbReference type="EMBL" id="CP044222">
    <property type="protein sequence ID" value="QEW05930.1"/>
    <property type="molecule type" value="Genomic_DNA"/>
</dbReference>
<evidence type="ECO:0000256" key="1">
    <source>
        <dbReference type="SAM" id="Phobius"/>
    </source>
</evidence>
<feature type="transmembrane region" description="Helical" evidence="1">
    <location>
        <begin position="269"/>
        <end position="288"/>
    </location>
</feature>
<name>A0A5J6LBT5_9GAMM</name>
<feature type="transmembrane region" description="Helical" evidence="1">
    <location>
        <begin position="98"/>
        <end position="118"/>
    </location>
</feature>
<evidence type="ECO:0000313" key="3">
    <source>
        <dbReference type="Proteomes" id="UP000325606"/>
    </source>
</evidence>
<feature type="transmembrane region" description="Helical" evidence="1">
    <location>
        <begin position="150"/>
        <end position="167"/>
    </location>
</feature>
<reference evidence="2 3" key="1">
    <citation type="submission" date="2019-09" db="EMBL/GenBank/DDBJ databases">
        <title>Nitrincola iocasae sp. nov., a bacterium isolated from the sediment collected at a cold seep field in South China Sea.</title>
        <authorList>
            <person name="Zhang H."/>
            <person name="Wang H."/>
            <person name="Li C."/>
        </authorList>
    </citation>
    <scope>NUCLEOTIDE SEQUENCE [LARGE SCALE GENOMIC DNA]</scope>
    <source>
        <strain evidence="2 3">KXZD1103</strain>
    </source>
</reference>
<dbReference type="RefSeq" id="WP_151053968.1">
    <property type="nucleotide sequence ID" value="NZ_CP044222.1"/>
</dbReference>
<keyword evidence="1" id="KW-0812">Transmembrane</keyword>
<dbReference type="KEGG" id="nik:F5I99_05180"/>
<protein>
    <submittedName>
        <fullName evidence="2">Oligosaccharide repeat unit polymerase</fullName>
    </submittedName>
</protein>
<sequence length="392" mass="45441">MDTKLFIFIFLFVLVLSYSFSYFIGGHYFRSFHFQTQLKNNVAYVSEVFILIRKVLFFSAVMYVIFSFYDYFLIKGAAISEIVMQREKEHLTGPRNSLIGALVSLLSASTPIALVLFILNPFKKFVLNAFFWLFVILGFFSMFLSGGRNAFFISVAFVLVFSALYFDKKIIFRSVSPRLIFLILLMLLIGFFYSLKMFVDRFLAQGMPLDYMILHLVNDYNVDIAIPDYDGFPLVVYSVWSYLVFYITHALNYLDQYFYIDYSPFLKGVYNFPLIARLFDFLFSSNIFESSFDDLLLRGVYLSLPGSIYVDFGVIGSVFVAAFLGFVFGSLVCNYKHLILFNKFLLTYLCVTFLFAPFFNIANVANGFSFLFFLIIIFLCSLKLKRDFESAP</sequence>
<feature type="transmembrane region" description="Helical" evidence="1">
    <location>
        <begin position="368"/>
        <end position="384"/>
    </location>
</feature>
<keyword evidence="1" id="KW-0472">Membrane</keyword>
<keyword evidence="1" id="KW-1133">Transmembrane helix</keyword>